<evidence type="ECO:0000256" key="1">
    <source>
        <dbReference type="SAM" id="MobiDB-lite"/>
    </source>
</evidence>
<keyword evidence="4" id="KW-1185">Reference proteome</keyword>
<sequence>MAGGVATTLSREFTAPAVIGSPRFFLPRASGACLPPLPSPPMMPTSISPDLVVLDDGWIRANSGSCPAAEQADLWVQWVAKLRPLHEPLWRELGIRDGILATTCRVRRRGSEGGALLLQLVPFWSPETNTFVFPWGEATVTLEDAAVLAGLPLAGSPVREHLSDHLQIGDERALMAIRRGFLNQSNSAAGWIEHFLRRRHLHDDEETLEHGAFLSMWLSHFVLPSPPFDAAVAVPAEEVIPIAARLARGQGVALAPAALAGIYSDLSELKGHLKWSANKRTGAAAPSISAPTMQILQLWVWERFPELRPATAAAGIVDEVVGGEALEPGYIRAVFAAPKKFEWRPYGNRALKSFARCLRPCELVGMDDCVEQYSPHRVARQLGFDQDVPGIVTRLNSESWEKAWATYDIGAGCYEFAVPSDKPGVTDEYVQWWKPYSLSCATAFAERGNKGKAREEILGGENESKGGNGDSTVASNKVFDPLFGHSANKASKRGSGNRESSSSRLAEGNTGLGSSIGAVCTNTLYYLGDFNRSKEAWAKEANRTDAGQGYCIPKRAVGTMEMIQKASETRQAEKAELWKKIQKLAKEIREEEEAEALKK</sequence>
<proteinExistence type="predicted"/>
<dbReference type="Pfam" id="PF10536">
    <property type="entry name" value="PMD"/>
    <property type="match status" value="1"/>
</dbReference>
<accession>A0ABC8WZM5</accession>
<dbReference type="InterPro" id="IPR019557">
    <property type="entry name" value="AminoTfrase-like_pln_mobile"/>
</dbReference>
<gene>
    <name evidence="3" type="ORF">URODEC1_LOCUS18697</name>
</gene>
<organism evidence="3 4">
    <name type="scientific">Urochloa decumbens</name>
    <dbReference type="NCBI Taxonomy" id="240449"/>
    <lineage>
        <taxon>Eukaryota</taxon>
        <taxon>Viridiplantae</taxon>
        <taxon>Streptophyta</taxon>
        <taxon>Embryophyta</taxon>
        <taxon>Tracheophyta</taxon>
        <taxon>Spermatophyta</taxon>
        <taxon>Magnoliopsida</taxon>
        <taxon>Liliopsida</taxon>
        <taxon>Poales</taxon>
        <taxon>Poaceae</taxon>
        <taxon>PACMAD clade</taxon>
        <taxon>Panicoideae</taxon>
        <taxon>Panicodae</taxon>
        <taxon>Paniceae</taxon>
        <taxon>Melinidinae</taxon>
        <taxon>Urochloa</taxon>
    </lineage>
</organism>
<dbReference type="PANTHER" id="PTHR46033">
    <property type="entry name" value="PROTEIN MAIN-LIKE 2"/>
    <property type="match status" value="1"/>
</dbReference>
<feature type="domain" description="Aminotransferase-like plant mobile" evidence="2">
    <location>
        <begin position="114"/>
        <end position="434"/>
    </location>
</feature>
<evidence type="ECO:0000313" key="3">
    <source>
        <dbReference type="EMBL" id="CAL4917645.1"/>
    </source>
</evidence>
<evidence type="ECO:0000259" key="2">
    <source>
        <dbReference type="Pfam" id="PF10536"/>
    </source>
</evidence>
<reference evidence="3 4" key="2">
    <citation type="submission" date="2024-10" db="EMBL/GenBank/DDBJ databases">
        <authorList>
            <person name="Ryan C."/>
        </authorList>
    </citation>
    <scope>NUCLEOTIDE SEQUENCE [LARGE SCALE GENOMIC DNA]</scope>
</reference>
<evidence type="ECO:0000313" key="4">
    <source>
        <dbReference type="Proteomes" id="UP001497457"/>
    </source>
</evidence>
<dbReference type="InterPro" id="IPR044824">
    <property type="entry name" value="MAIN-like"/>
</dbReference>
<feature type="compositionally biased region" description="Low complexity" evidence="1">
    <location>
        <begin position="493"/>
        <end position="504"/>
    </location>
</feature>
<dbReference type="AlphaFoldDB" id="A0ABC8WZM5"/>
<feature type="region of interest" description="Disordered" evidence="1">
    <location>
        <begin position="486"/>
        <end position="508"/>
    </location>
</feature>
<protein>
    <recommendedName>
        <fullName evidence="2">Aminotransferase-like plant mobile domain-containing protein</fullName>
    </recommendedName>
</protein>
<name>A0ABC8WZM5_9POAL</name>
<dbReference type="PANTHER" id="PTHR46033:SF32">
    <property type="entry name" value="EXPRESSED PROTEIN"/>
    <property type="match status" value="1"/>
</dbReference>
<reference evidence="4" key="1">
    <citation type="submission" date="2024-06" db="EMBL/GenBank/DDBJ databases">
        <authorList>
            <person name="Ryan C."/>
        </authorList>
    </citation>
    <scope>NUCLEOTIDE SEQUENCE [LARGE SCALE GENOMIC DNA]</scope>
</reference>
<dbReference type="Proteomes" id="UP001497457">
    <property type="component" value="Chromosome 13rd"/>
</dbReference>
<dbReference type="EMBL" id="OZ075123">
    <property type="protein sequence ID" value="CAL4917645.1"/>
    <property type="molecule type" value="Genomic_DNA"/>
</dbReference>